<sequence length="336" mass="34698">MPAGTAEFSRYARTAGWSDGLPLIPPTPERVHEFLAAVDGDPDEVVAELPPSGAPCTLAGLAANAVMAGAPPASLPLLRSALAAMAEPAFDLHALNATTGSVVPAVVVNGKVRHELEIPFGPGCLGGADGGAPSIGRALRLTMRNIAGQRVGVTSQSVYGTPGRVAGIVFGEWEERSPWAPLAERRGVPGDAVTVYGAMGTVNICDIAASTGSELLEIIGKSMAYPGANGFLTSTVFSEVMVAVNPVWADIIGREFPDITDVAARLWNHAALPLDQFPSTHRGPIEALGRVDHQGLVHLADSPDDVIVLTAGGLGGLHAAVLHSWGATRSQTRAVR</sequence>
<proteinExistence type="predicted"/>
<reference evidence="1 2" key="1">
    <citation type="submission" date="2020-04" db="EMBL/GenBank/DDBJ databases">
        <title>MicrobeNet Type strains.</title>
        <authorList>
            <person name="Nicholson A.C."/>
        </authorList>
    </citation>
    <scope>NUCLEOTIDE SEQUENCE [LARGE SCALE GENOMIC DNA]</scope>
    <source>
        <strain evidence="1 2">JCM 3332</strain>
    </source>
</reference>
<protein>
    <submittedName>
        <fullName evidence="1">Uncharacterized protein</fullName>
    </submittedName>
</protein>
<name>A0A846YPS0_9NOCA</name>
<dbReference type="EMBL" id="JAAXOT010000012">
    <property type="protein sequence ID" value="NKY58949.1"/>
    <property type="molecule type" value="Genomic_DNA"/>
</dbReference>
<gene>
    <name evidence="1" type="ORF">HGA15_22925</name>
</gene>
<dbReference type="AlphaFoldDB" id="A0A846YPS0"/>
<evidence type="ECO:0000313" key="2">
    <source>
        <dbReference type="Proteomes" id="UP000570678"/>
    </source>
</evidence>
<dbReference type="Proteomes" id="UP000570678">
    <property type="component" value="Unassembled WGS sequence"/>
</dbReference>
<evidence type="ECO:0000313" key="1">
    <source>
        <dbReference type="EMBL" id="NKY58949.1"/>
    </source>
</evidence>
<organism evidence="1 2">
    <name type="scientific">Nocardia flavorosea</name>
    <dbReference type="NCBI Taxonomy" id="53429"/>
    <lineage>
        <taxon>Bacteria</taxon>
        <taxon>Bacillati</taxon>
        <taxon>Actinomycetota</taxon>
        <taxon>Actinomycetes</taxon>
        <taxon>Mycobacteriales</taxon>
        <taxon>Nocardiaceae</taxon>
        <taxon>Nocardia</taxon>
    </lineage>
</organism>
<accession>A0A846YPS0</accession>
<keyword evidence="2" id="KW-1185">Reference proteome</keyword>
<comment type="caution">
    <text evidence="1">The sequence shown here is derived from an EMBL/GenBank/DDBJ whole genome shotgun (WGS) entry which is preliminary data.</text>
</comment>